<keyword evidence="1" id="KW-0732">Signal</keyword>
<proteinExistence type="predicted"/>
<dbReference type="RefSeq" id="XP_025408406.1">
    <property type="nucleotide sequence ID" value="XM_025552621.1"/>
</dbReference>
<evidence type="ECO:0000256" key="1">
    <source>
        <dbReference type="SAM" id="SignalP"/>
    </source>
</evidence>
<reference evidence="4" key="1">
    <citation type="submission" date="2025-08" db="UniProtKB">
        <authorList>
            <consortium name="RefSeq"/>
        </authorList>
    </citation>
    <scope>IDENTIFICATION</scope>
    <source>
        <tissue evidence="4">Whole body</tissue>
    </source>
</reference>
<gene>
    <name evidence="4" type="primary">LOC112682121</name>
</gene>
<dbReference type="Pfam" id="PF26080">
    <property type="entry name" value="CUB_animal"/>
    <property type="match status" value="1"/>
</dbReference>
<dbReference type="PANTHER" id="PTHR33236">
    <property type="entry name" value="INTRAFLAGELLAR TRANSPORT PROTEIN 122 FAMILY PROTEIN-RELATED"/>
    <property type="match status" value="1"/>
</dbReference>
<evidence type="ECO:0000259" key="2">
    <source>
        <dbReference type="Pfam" id="PF26080"/>
    </source>
</evidence>
<dbReference type="Proteomes" id="UP000694846">
    <property type="component" value="Unplaced"/>
</dbReference>
<keyword evidence="3" id="KW-1185">Reference proteome</keyword>
<name>A0A8B8FCT1_9HEMI</name>
<evidence type="ECO:0000313" key="3">
    <source>
        <dbReference type="Proteomes" id="UP000694846"/>
    </source>
</evidence>
<feature type="domain" description="CUB" evidence="2">
    <location>
        <begin position="179"/>
        <end position="330"/>
    </location>
</feature>
<protein>
    <submittedName>
        <fullName evidence="4">Uncharacterized protein LOC112682121</fullName>
    </submittedName>
</protein>
<dbReference type="AlphaFoldDB" id="A0A8B8FCT1"/>
<dbReference type="InterPro" id="IPR035914">
    <property type="entry name" value="Sperma_CUB_dom_sf"/>
</dbReference>
<feature type="signal peptide" evidence="1">
    <location>
        <begin position="1"/>
        <end position="21"/>
    </location>
</feature>
<dbReference type="InterPro" id="IPR058698">
    <property type="entry name" value="CUB_metazoa"/>
</dbReference>
<evidence type="ECO:0000313" key="4">
    <source>
        <dbReference type="RefSeq" id="XP_025408406.1"/>
    </source>
</evidence>
<dbReference type="Gene3D" id="2.60.120.290">
    <property type="entry name" value="Spermadhesin, CUB domain"/>
    <property type="match status" value="1"/>
</dbReference>
<dbReference type="OrthoDB" id="6479909at2759"/>
<sequence>MVFQFYVLMLGLFLLVTKTFTSLILPKVCSQSTDALDTVFESTGLIEPGECIFELTLKPKTCGVRIGFDKFLFNQPVKKDSTSAYVCAADLDLLELSGLGLPNIDLSVLCGDLSGHHIYLPTKDYDELLPLIDVKKLILKVIHVLVPDAPTPLWKIRLTQLPCPGEIEQDKKSIFSLPPMGCLQFHEKPEGIIESLNFANGKGHYMAEMNYAICIKRQPDTCGIKFQALDFQLASNANSSDYTERDCDSLGLGVDVLGVSKLLNKDYVIIPDGVRINNGLKTYASKFCGSSLMKQEVIVVTKCPLYIGVVTDKLNDVNQKEVGFKIKYQLLNDCTLLDL</sequence>
<accession>A0A8B8FCT1</accession>
<dbReference type="GeneID" id="112682121"/>
<organism evidence="3 4">
    <name type="scientific">Sipha flava</name>
    <name type="common">yellow sugarcane aphid</name>
    <dbReference type="NCBI Taxonomy" id="143950"/>
    <lineage>
        <taxon>Eukaryota</taxon>
        <taxon>Metazoa</taxon>
        <taxon>Ecdysozoa</taxon>
        <taxon>Arthropoda</taxon>
        <taxon>Hexapoda</taxon>
        <taxon>Insecta</taxon>
        <taxon>Pterygota</taxon>
        <taxon>Neoptera</taxon>
        <taxon>Paraneoptera</taxon>
        <taxon>Hemiptera</taxon>
        <taxon>Sternorrhyncha</taxon>
        <taxon>Aphidomorpha</taxon>
        <taxon>Aphidoidea</taxon>
        <taxon>Aphididae</taxon>
        <taxon>Sipha</taxon>
    </lineage>
</organism>
<feature type="chain" id="PRO_5034107798" evidence="1">
    <location>
        <begin position="22"/>
        <end position="339"/>
    </location>
</feature>
<dbReference type="PANTHER" id="PTHR33236:SF12">
    <property type="entry name" value="CUB DOMAIN-CONTAINING PROTEIN-RELATED"/>
    <property type="match status" value="1"/>
</dbReference>